<feature type="transmembrane region" description="Helical" evidence="2">
    <location>
        <begin position="167"/>
        <end position="187"/>
    </location>
</feature>
<keyword evidence="2" id="KW-1133">Transmembrane helix</keyword>
<evidence type="ECO:0000256" key="1">
    <source>
        <dbReference type="SAM" id="MobiDB-lite"/>
    </source>
</evidence>
<dbReference type="Proteomes" id="UP000253790">
    <property type="component" value="Chromosome"/>
</dbReference>
<sequence>MMPSLAPRTPARSQFSREAEDPAGSTWGAAGSGRAGRWPSLIPLLCPDLGPVGQHGQPCLPVGPGCGRGVASAYACLTMHAVLPGQGGFFWEDHGFAVAFVFLMAIALLRGQATYWIARTVTEQALRHTSPSTGWRAGVHAWLSGEGVARGRDSIRRWGLVTVPLCYLTVGFQTLVLAAAGMIGIPWGRFTLVQLPGAAAWALIYSTIGFALWGAAIAALAGEPLAIAAVAAAVMVVLATVAVRILKRR</sequence>
<accession>A0A345NSN9</accession>
<dbReference type="EMBL" id="CP031229">
    <property type="protein sequence ID" value="AXH98047.1"/>
    <property type="molecule type" value="Genomic_DNA"/>
</dbReference>
<feature type="region of interest" description="Disordered" evidence="1">
    <location>
        <begin position="1"/>
        <end position="34"/>
    </location>
</feature>
<feature type="transmembrane region" description="Helical" evidence="2">
    <location>
        <begin position="96"/>
        <end position="118"/>
    </location>
</feature>
<evidence type="ECO:0008006" key="5">
    <source>
        <dbReference type="Google" id="ProtNLM"/>
    </source>
</evidence>
<protein>
    <recommendedName>
        <fullName evidence="5">Membrane protein DedA with SNARE-associated domain</fullName>
    </recommendedName>
</protein>
<evidence type="ECO:0000313" key="3">
    <source>
        <dbReference type="EMBL" id="AXH98047.1"/>
    </source>
</evidence>
<gene>
    <name evidence="3" type="ORF">DV701_10535</name>
</gene>
<proteinExistence type="predicted"/>
<organism evidence="3 4">
    <name type="scientific">Ornithinimicrobium avium</name>
    <dbReference type="NCBI Taxonomy" id="2283195"/>
    <lineage>
        <taxon>Bacteria</taxon>
        <taxon>Bacillati</taxon>
        <taxon>Actinomycetota</taxon>
        <taxon>Actinomycetes</taxon>
        <taxon>Micrococcales</taxon>
        <taxon>Ornithinimicrobiaceae</taxon>
        <taxon>Ornithinimicrobium</taxon>
    </lineage>
</organism>
<dbReference type="AlphaFoldDB" id="A0A345NSN9"/>
<feature type="transmembrane region" description="Helical" evidence="2">
    <location>
        <begin position="226"/>
        <end position="246"/>
    </location>
</feature>
<evidence type="ECO:0000256" key="2">
    <source>
        <dbReference type="SAM" id="Phobius"/>
    </source>
</evidence>
<dbReference type="OrthoDB" id="3426404at2"/>
<feature type="transmembrane region" description="Helical" evidence="2">
    <location>
        <begin position="199"/>
        <end position="220"/>
    </location>
</feature>
<keyword evidence="2" id="KW-0472">Membrane</keyword>
<dbReference type="KEGG" id="orn:DV701_10535"/>
<keyword evidence="4" id="KW-1185">Reference proteome</keyword>
<keyword evidence="2" id="KW-0812">Transmembrane</keyword>
<name>A0A345NSN9_9MICO</name>
<reference evidence="3 4" key="1">
    <citation type="submission" date="2018-07" db="EMBL/GenBank/DDBJ databases">
        <title>Complete genome sequencing of Ornithinimicrobium sp. AMA3305.</title>
        <authorList>
            <person name="Bae J.-W."/>
        </authorList>
    </citation>
    <scope>NUCLEOTIDE SEQUENCE [LARGE SCALE GENOMIC DNA]</scope>
    <source>
        <strain evidence="3 4">AMA3305</strain>
    </source>
</reference>
<evidence type="ECO:0000313" key="4">
    <source>
        <dbReference type="Proteomes" id="UP000253790"/>
    </source>
</evidence>